<name>A0AAP0KQ65_9MAGN</name>
<protein>
    <recommendedName>
        <fullName evidence="4">MaoC-like domain-containing protein</fullName>
    </recommendedName>
</protein>
<evidence type="ECO:0000256" key="1">
    <source>
        <dbReference type="ARBA" id="ARBA00047473"/>
    </source>
</evidence>
<accession>A0AAP0KQ65</accession>
<dbReference type="GO" id="GO:0005634">
    <property type="term" value="C:nucleus"/>
    <property type="evidence" value="ECO:0007669"/>
    <property type="project" value="TreeGrafter"/>
</dbReference>
<organism evidence="2 3">
    <name type="scientific">Stephania japonica</name>
    <dbReference type="NCBI Taxonomy" id="461633"/>
    <lineage>
        <taxon>Eukaryota</taxon>
        <taxon>Viridiplantae</taxon>
        <taxon>Streptophyta</taxon>
        <taxon>Embryophyta</taxon>
        <taxon>Tracheophyta</taxon>
        <taxon>Spermatophyta</taxon>
        <taxon>Magnoliopsida</taxon>
        <taxon>Ranunculales</taxon>
        <taxon>Menispermaceae</taxon>
        <taxon>Menispermoideae</taxon>
        <taxon>Cissampelideae</taxon>
        <taxon>Stephania</taxon>
    </lineage>
</organism>
<dbReference type="Gene3D" id="3.10.129.10">
    <property type="entry name" value="Hotdog Thioesterase"/>
    <property type="match status" value="1"/>
</dbReference>
<sequence length="218" mass="24558">MRKNNGKMLLTCQWLRAQKPPWVPSAMLMRFFKFSVWFKELTKQTDEEKQWKDAWESTKRCVASIIIDHKDFKIAPINLERALNHRVQCVFFPRCMICWLLVARFSTVIITLTNLRSDLSRTLLQALLYRLSGDYNPLHSDPAFAGVAGLYLAIGTLTRQCACRIEALNSYINSPIQICCIGGGYVGGPTMGVIARKCPSIEVVVVDISCLASPPGTK</sequence>
<keyword evidence="3" id="KW-1185">Reference proteome</keyword>
<comment type="caution">
    <text evidence="2">The sequence shown here is derived from an EMBL/GenBank/DDBJ whole genome shotgun (WGS) entry which is preliminary data.</text>
</comment>
<gene>
    <name evidence="2" type="ORF">Sjap_002805</name>
</gene>
<dbReference type="GO" id="GO:0006024">
    <property type="term" value="P:glycosaminoglycan biosynthetic process"/>
    <property type="evidence" value="ECO:0007669"/>
    <property type="project" value="TreeGrafter"/>
</dbReference>
<evidence type="ECO:0000313" key="2">
    <source>
        <dbReference type="EMBL" id="KAK9155325.1"/>
    </source>
</evidence>
<dbReference type="Gene3D" id="3.40.50.720">
    <property type="entry name" value="NAD(P)-binding Rossmann-like Domain"/>
    <property type="match status" value="1"/>
</dbReference>
<reference evidence="2 3" key="1">
    <citation type="submission" date="2024-01" db="EMBL/GenBank/DDBJ databases">
        <title>Genome assemblies of Stephania.</title>
        <authorList>
            <person name="Yang L."/>
        </authorList>
    </citation>
    <scope>NUCLEOTIDE SEQUENCE [LARGE SCALE GENOMIC DNA]</scope>
    <source>
        <strain evidence="2">QJT</strain>
        <tissue evidence="2">Leaf</tissue>
    </source>
</reference>
<dbReference type="Proteomes" id="UP001417504">
    <property type="component" value="Unassembled WGS sequence"/>
</dbReference>
<dbReference type="InterPro" id="IPR028356">
    <property type="entry name" value="UDPglc_DH_euk"/>
</dbReference>
<dbReference type="GO" id="GO:0003979">
    <property type="term" value="F:UDP-glucose 6-dehydrogenase activity"/>
    <property type="evidence" value="ECO:0007669"/>
    <property type="project" value="UniProtKB-EC"/>
</dbReference>
<dbReference type="EMBL" id="JBBNAE010000001">
    <property type="protein sequence ID" value="KAK9155325.1"/>
    <property type="molecule type" value="Genomic_DNA"/>
</dbReference>
<evidence type="ECO:0000313" key="3">
    <source>
        <dbReference type="Proteomes" id="UP001417504"/>
    </source>
</evidence>
<dbReference type="PANTHER" id="PTHR11374">
    <property type="entry name" value="UDP-GLUCOSE DEHYDROGENASE/UDP-MANNAC DEHYDROGENASE"/>
    <property type="match status" value="1"/>
</dbReference>
<evidence type="ECO:0008006" key="4">
    <source>
        <dbReference type="Google" id="ProtNLM"/>
    </source>
</evidence>
<dbReference type="AlphaFoldDB" id="A0AAP0KQ65"/>
<proteinExistence type="predicted"/>
<comment type="catalytic activity">
    <reaction evidence="1">
        <text>UDP-alpha-D-glucose + 2 NAD(+) + H2O = UDP-alpha-D-glucuronate + 2 NADH + 3 H(+)</text>
        <dbReference type="Rhea" id="RHEA:23596"/>
        <dbReference type="ChEBI" id="CHEBI:15377"/>
        <dbReference type="ChEBI" id="CHEBI:15378"/>
        <dbReference type="ChEBI" id="CHEBI:57540"/>
        <dbReference type="ChEBI" id="CHEBI:57945"/>
        <dbReference type="ChEBI" id="CHEBI:58052"/>
        <dbReference type="ChEBI" id="CHEBI:58885"/>
        <dbReference type="EC" id="1.1.1.22"/>
    </reaction>
</comment>
<dbReference type="PANTHER" id="PTHR11374:SF3">
    <property type="entry name" value="UDP-GLUCOSE 6-DEHYDROGENASE"/>
    <property type="match status" value="1"/>
</dbReference>